<evidence type="ECO:0000313" key="2">
    <source>
        <dbReference type="Proteomes" id="UP000825935"/>
    </source>
</evidence>
<name>A0A8T2QWX0_CERRI</name>
<dbReference type="InterPro" id="IPR035428">
    <property type="entry name" value="FANCF"/>
</dbReference>
<reference evidence="1" key="1">
    <citation type="submission" date="2021-08" db="EMBL/GenBank/DDBJ databases">
        <title>WGS assembly of Ceratopteris richardii.</title>
        <authorList>
            <person name="Marchant D.B."/>
            <person name="Chen G."/>
            <person name="Jenkins J."/>
            <person name="Shu S."/>
            <person name="Leebens-Mack J."/>
            <person name="Grimwood J."/>
            <person name="Schmutz J."/>
            <person name="Soltis P."/>
            <person name="Soltis D."/>
            <person name="Chen Z.-H."/>
        </authorList>
    </citation>
    <scope>NUCLEOTIDE SEQUENCE</scope>
    <source>
        <strain evidence="1">Whitten #5841</strain>
        <tissue evidence="1">Leaf</tissue>
    </source>
</reference>
<dbReference type="PANTHER" id="PTHR14449:SF2">
    <property type="entry name" value="FANCONI ANEMIA GROUP F PROTEIN"/>
    <property type="match status" value="1"/>
</dbReference>
<evidence type="ECO:0000313" key="1">
    <source>
        <dbReference type="EMBL" id="KAH7287833.1"/>
    </source>
</evidence>
<sequence>MESGGWTHSDISLPHLLSLVRAFVDIILLLSGFQSSAAPAYWRARDVQRAVGWASLLEQIVANIPVHKEGKALRGTLDKALQAFMLETSYPEGLPKLSCELLREARKLIIHAASHALSPCNGQIESLVAAAHKDEEIWEVALQEIKSRFMVVESTKSVLKTIELATSARNIHSEECCCKQWREAALSYLVNSRTLYKISGATVLFDCSELQWKAALQLTGNQMDTKRYAEIAELCCLYISWLRHSILLSNLMQSCNRIWCSMEGFYHWDQVGSDVCQVTDAVETCLAEIAEKDSGIWWLLPPILIAAALKKGTHLFRAYAGVLSQHMSSPKPTCNTVLRYQNPSKEAPVIQKDDLLSRTWCLRFVDSVVHVDGDLQQTYPHP</sequence>
<accession>A0A8T2QWX0</accession>
<protein>
    <submittedName>
        <fullName evidence="1">Uncharacterized protein</fullName>
    </submittedName>
</protein>
<comment type="caution">
    <text evidence="1">The sequence shown here is derived from an EMBL/GenBank/DDBJ whole genome shotgun (WGS) entry which is preliminary data.</text>
</comment>
<gene>
    <name evidence="1" type="ORF">KP509_32G077000</name>
</gene>
<dbReference type="GO" id="GO:0043240">
    <property type="term" value="C:Fanconi anaemia nuclear complex"/>
    <property type="evidence" value="ECO:0007669"/>
    <property type="project" value="InterPro"/>
</dbReference>
<dbReference type="OrthoDB" id="1930482at2759"/>
<dbReference type="PANTHER" id="PTHR14449">
    <property type="entry name" value="FANCONI ANEMIA GROUP F PROTEIN FANCF"/>
    <property type="match status" value="1"/>
</dbReference>
<dbReference type="EMBL" id="CM035437">
    <property type="protein sequence ID" value="KAH7287833.1"/>
    <property type="molecule type" value="Genomic_DNA"/>
</dbReference>
<dbReference type="GO" id="GO:0036297">
    <property type="term" value="P:interstrand cross-link repair"/>
    <property type="evidence" value="ECO:0007669"/>
    <property type="project" value="InterPro"/>
</dbReference>
<dbReference type="Proteomes" id="UP000825935">
    <property type="component" value="Chromosome 32"/>
</dbReference>
<dbReference type="OMA" id="HRNCEIA"/>
<proteinExistence type="predicted"/>
<keyword evidence="2" id="KW-1185">Reference proteome</keyword>
<organism evidence="1 2">
    <name type="scientific">Ceratopteris richardii</name>
    <name type="common">Triangle waterfern</name>
    <dbReference type="NCBI Taxonomy" id="49495"/>
    <lineage>
        <taxon>Eukaryota</taxon>
        <taxon>Viridiplantae</taxon>
        <taxon>Streptophyta</taxon>
        <taxon>Embryophyta</taxon>
        <taxon>Tracheophyta</taxon>
        <taxon>Polypodiopsida</taxon>
        <taxon>Polypodiidae</taxon>
        <taxon>Polypodiales</taxon>
        <taxon>Pteridineae</taxon>
        <taxon>Pteridaceae</taxon>
        <taxon>Parkerioideae</taxon>
        <taxon>Ceratopteris</taxon>
    </lineage>
</organism>
<dbReference type="AlphaFoldDB" id="A0A8T2QWX0"/>